<feature type="region of interest" description="Disordered" evidence="1">
    <location>
        <begin position="1"/>
        <end position="26"/>
    </location>
</feature>
<evidence type="ECO:0000259" key="2">
    <source>
        <dbReference type="SMART" id="SM00909"/>
    </source>
</evidence>
<dbReference type="SMART" id="SM00909">
    <property type="entry name" value="Germane"/>
    <property type="match status" value="1"/>
</dbReference>
<name>A0A0A0JZJ1_9MICO</name>
<dbReference type="Proteomes" id="UP000030013">
    <property type="component" value="Unassembled WGS sequence"/>
</dbReference>
<protein>
    <recommendedName>
        <fullName evidence="2">GerMN domain-containing protein</fullName>
    </recommendedName>
</protein>
<organism evidence="3 4">
    <name type="scientific">Knoellia aerolata DSM 18566</name>
    <dbReference type="NCBI Taxonomy" id="1385519"/>
    <lineage>
        <taxon>Bacteria</taxon>
        <taxon>Bacillati</taxon>
        <taxon>Actinomycetota</taxon>
        <taxon>Actinomycetes</taxon>
        <taxon>Micrococcales</taxon>
        <taxon>Intrasporangiaceae</taxon>
        <taxon>Knoellia</taxon>
    </lineage>
</organism>
<feature type="domain" description="GerMN" evidence="2">
    <location>
        <begin position="115"/>
        <end position="204"/>
    </location>
</feature>
<reference evidence="3 4" key="1">
    <citation type="submission" date="2013-08" db="EMBL/GenBank/DDBJ databases">
        <title>The genome sequence of Knoellia aerolata.</title>
        <authorList>
            <person name="Zhu W."/>
            <person name="Wang G."/>
        </authorList>
    </citation>
    <scope>NUCLEOTIDE SEQUENCE [LARGE SCALE GENOMIC DNA]</scope>
    <source>
        <strain evidence="3 4">DSM 18566</strain>
    </source>
</reference>
<feature type="region of interest" description="Disordered" evidence="1">
    <location>
        <begin position="225"/>
        <end position="293"/>
    </location>
</feature>
<dbReference type="STRING" id="1385519.N801_11750"/>
<dbReference type="EMBL" id="AVPL01000002">
    <property type="protein sequence ID" value="KGN42895.1"/>
    <property type="molecule type" value="Genomic_DNA"/>
</dbReference>
<keyword evidence="4" id="KW-1185">Reference proteome</keyword>
<dbReference type="Pfam" id="PF10646">
    <property type="entry name" value="Germane"/>
    <property type="match status" value="1"/>
</dbReference>
<proteinExistence type="predicted"/>
<feature type="compositionally biased region" description="Low complexity" evidence="1">
    <location>
        <begin position="14"/>
        <end position="26"/>
    </location>
</feature>
<dbReference type="AlphaFoldDB" id="A0A0A0JZJ1"/>
<dbReference type="InterPro" id="IPR019606">
    <property type="entry name" value="GerMN"/>
</dbReference>
<dbReference type="eggNOG" id="COG5401">
    <property type="taxonomic scope" value="Bacteria"/>
</dbReference>
<comment type="caution">
    <text evidence="3">The sequence shown here is derived from an EMBL/GenBank/DDBJ whole genome shotgun (WGS) entry which is preliminary data.</text>
</comment>
<evidence type="ECO:0000313" key="3">
    <source>
        <dbReference type="EMBL" id="KGN42895.1"/>
    </source>
</evidence>
<evidence type="ECO:0000256" key="1">
    <source>
        <dbReference type="SAM" id="MobiDB-lite"/>
    </source>
</evidence>
<gene>
    <name evidence="3" type="ORF">N801_11750</name>
</gene>
<sequence length="336" mass="34429">MRGAPRGRRDLRAQSPGRPGQSRGRGMTCAARGKAIATLVAALVAACSVAACGAPSGSPARTIESVPYDLTAPAPSASSTNTPGPSRGPQVFLLRDEALLAASPVPPGTDVRASARRALEQLVEGPTDRDRTAGFSTALGPEVRLSLSDLADGRATIDIRLGDQALGAGRLPLAVGQIVLTLTSVVGVDEVVLTAGGARIAAPLPGGALTDRPLRARDYAELVMPPTAPTTAAAGSTGARSDDVRSPRSGNPSTHPGAAPPSRSHVEGVDSPTSYRRASSRRLGRSPSPLSSAAMARTTWRGFLPGARASPRSWAAAIACEVLESIRSRLSRTMFS</sequence>
<evidence type="ECO:0000313" key="4">
    <source>
        <dbReference type="Proteomes" id="UP000030013"/>
    </source>
</evidence>
<accession>A0A0A0JZJ1</accession>